<comment type="caution">
    <text evidence="2">The sequence shown here is derived from an EMBL/GenBank/DDBJ whole genome shotgun (WGS) entry which is preliminary data.</text>
</comment>
<dbReference type="AlphaFoldDB" id="V5AIY9"/>
<proteinExistence type="predicted"/>
<organism evidence="2 3">
    <name type="scientific">Trypanosoma cruzi Dm28c</name>
    <dbReference type="NCBI Taxonomy" id="1416333"/>
    <lineage>
        <taxon>Eukaryota</taxon>
        <taxon>Discoba</taxon>
        <taxon>Euglenozoa</taxon>
        <taxon>Kinetoplastea</taxon>
        <taxon>Metakinetoplastina</taxon>
        <taxon>Trypanosomatida</taxon>
        <taxon>Trypanosomatidae</taxon>
        <taxon>Trypanosoma</taxon>
        <taxon>Schizotrypanum</taxon>
    </lineage>
</organism>
<protein>
    <submittedName>
        <fullName evidence="2">Putative mucin-associated surface protein (MASP)</fullName>
    </submittedName>
</protein>
<name>V5AIY9_TRYCR</name>
<dbReference type="EMBL" id="AYLP01000439">
    <property type="protein sequence ID" value="ESS60585.1"/>
    <property type="molecule type" value="Genomic_DNA"/>
</dbReference>
<keyword evidence="1" id="KW-1133">Transmembrane helix</keyword>
<feature type="transmembrane region" description="Helical" evidence="1">
    <location>
        <begin position="29"/>
        <end position="53"/>
    </location>
</feature>
<reference evidence="2 3" key="1">
    <citation type="journal article" date="2014" name="Genome Announc.">
        <title>Trypanosoma cruzi Clone Dm28c Draft Genome Sequence.</title>
        <authorList>
            <person name="Grisard E.C."/>
            <person name="Teixeira S.M."/>
            <person name="de Almeida L.G."/>
            <person name="Stoco P.H."/>
            <person name="Gerber A.L."/>
            <person name="Talavera-Lopez C."/>
            <person name="Lima O.C."/>
            <person name="Andersson B."/>
            <person name="de Vasconcelos A.T."/>
        </authorList>
    </citation>
    <scope>NUCLEOTIDE SEQUENCE [LARGE SCALE GENOMIC DNA]</scope>
    <source>
        <strain evidence="2 3">Dm28c</strain>
    </source>
</reference>
<keyword evidence="1" id="KW-0812">Transmembrane</keyword>
<accession>V5AIY9</accession>
<gene>
    <name evidence="2" type="ORF">TCDM_11884</name>
</gene>
<evidence type="ECO:0000313" key="2">
    <source>
        <dbReference type="EMBL" id="ESS60585.1"/>
    </source>
</evidence>
<dbReference type="Proteomes" id="UP000017861">
    <property type="component" value="Unassembled WGS sequence"/>
</dbReference>
<keyword evidence="1" id="KW-0472">Membrane</keyword>
<sequence>MHDTPTTVCVDAFFVCWYMRTGAICAAPFFVYVFTVLLFCCLFVYCFFLLIVFCLFFLLFNYCGAVCVFCPFALSLIPTAFGYARWAAAICHCVV</sequence>
<evidence type="ECO:0000256" key="1">
    <source>
        <dbReference type="SAM" id="Phobius"/>
    </source>
</evidence>
<dbReference type="VEuPathDB" id="TriTrypDB:TCDM_11884"/>
<feature type="transmembrane region" description="Helical" evidence="1">
    <location>
        <begin position="59"/>
        <end position="77"/>
    </location>
</feature>
<evidence type="ECO:0000313" key="3">
    <source>
        <dbReference type="Proteomes" id="UP000017861"/>
    </source>
</evidence>